<keyword evidence="1" id="KW-0472">Membrane</keyword>
<feature type="transmembrane region" description="Helical" evidence="1">
    <location>
        <begin position="12"/>
        <end position="38"/>
    </location>
</feature>
<dbReference type="STRING" id="1218173.BALCAV_0217455"/>
<sequence>MERRRTLIEGAMMAALFSIILLATLFIPILGILFLWFLPLPFIIFGVRAGLKANGITWLVAMFLALILTGPLGLLIALFFGTSGLVIGEIYRRNLGGFSQILGAGLTFTTVMVIAYVVSAAIFGIDPMTAGRDSMYLQIDFVKSTLGSMGNTEAIEQMYQMADLLLYLAPLMIVMSGITLAVITVALSNIVLKRLGFKYKKMPPFREWKFPRSFIWYFLIVMILSMIGFEEGTTMFLAITNLYFLLGFVMIVQGFSFIFNYFYTVNKSKSWPIVLVVVCIFFAPLMEIVKILGIIDLGFDLRTWIKNKKKK</sequence>
<accession>A0A094XBU2</accession>
<reference evidence="3 5" key="2">
    <citation type="submission" date="2014-01" db="EMBL/GenBank/DDBJ databases">
        <title>Draft genome sequencing of Bacillus alcalophilus CGMCC 1.3604.</title>
        <authorList>
            <person name="Yang J."/>
            <person name="Diao L."/>
            <person name="Yang S."/>
        </authorList>
    </citation>
    <scope>NUCLEOTIDE SEQUENCE [LARGE SCALE GENOMIC DNA]</scope>
    <source>
        <strain evidence="3 5">CGMCC 1.3604</strain>
    </source>
</reference>
<evidence type="ECO:0000313" key="4">
    <source>
        <dbReference type="Proteomes" id="UP000002754"/>
    </source>
</evidence>
<evidence type="ECO:0000313" key="3">
    <source>
        <dbReference type="EMBL" id="THG90680.1"/>
    </source>
</evidence>
<feature type="transmembrane region" description="Helical" evidence="1">
    <location>
        <begin position="167"/>
        <end position="192"/>
    </location>
</feature>
<protein>
    <recommendedName>
        <fullName evidence="6">DUF2232 domain-containing protein</fullName>
    </recommendedName>
</protein>
<dbReference type="eggNOG" id="COG4241">
    <property type="taxonomic scope" value="Bacteria"/>
</dbReference>
<organism evidence="2 4">
    <name type="scientific">Alkalihalobacillus alcalophilus ATCC 27647 = CGMCC 1.3604</name>
    <dbReference type="NCBI Taxonomy" id="1218173"/>
    <lineage>
        <taxon>Bacteria</taxon>
        <taxon>Bacillati</taxon>
        <taxon>Bacillota</taxon>
        <taxon>Bacilli</taxon>
        <taxon>Bacillales</taxon>
        <taxon>Bacillaceae</taxon>
        <taxon>Alkalihalobacillus</taxon>
    </lineage>
</organism>
<gene>
    <name evidence="3" type="ORF">AJ85_09375</name>
    <name evidence="2" type="ORF">BALCAV_0217455</name>
</gene>
<dbReference type="Proteomes" id="UP000002754">
    <property type="component" value="Unassembled WGS sequence"/>
</dbReference>
<dbReference type="Pfam" id="PF09991">
    <property type="entry name" value="DUF2232"/>
    <property type="match status" value="1"/>
</dbReference>
<dbReference type="EMBL" id="ALPT02000072">
    <property type="protein sequence ID" value="KGA96230.1"/>
    <property type="molecule type" value="Genomic_DNA"/>
</dbReference>
<dbReference type="PANTHER" id="PTHR41324:SF1">
    <property type="entry name" value="DUF2232 DOMAIN-CONTAINING PROTEIN"/>
    <property type="match status" value="1"/>
</dbReference>
<evidence type="ECO:0000256" key="1">
    <source>
        <dbReference type="SAM" id="Phobius"/>
    </source>
</evidence>
<keyword evidence="1" id="KW-1133">Transmembrane helix</keyword>
<dbReference type="AlphaFoldDB" id="A0A094XBU2"/>
<feature type="transmembrane region" description="Helical" evidence="1">
    <location>
        <begin position="101"/>
        <end position="125"/>
    </location>
</feature>
<dbReference type="PANTHER" id="PTHR41324">
    <property type="entry name" value="MEMBRANE PROTEIN-RELATED"/>
    <property type="match status" value="1"/>
</dbReference>
<reference evidence="2 4" key="1">
    <citation type="journal article" date="2014" name="Genome Announc.">
        <title>Draft Genome Sequence of Bacillus alcalophilus AV1934, a Classic Alkaliphile Isolated from Human Feces in 1934.</title>
        <authorList>
            <person name="Attie O."/>
            <person name="Jayaprakash A."/>
            <person name="Shah H."/>
            <person name="Paulsen I.T."/>
            <person name="Morino M."/>
            <person name="Takahashi Y."/>
            <person name="Narumi I."/>
            <person name="Sachidanandam R."/>
            <person name="Satoh K."/>
            <person name="Ito M."/>
            <person name="Krulwich T.A."/>
        </authorList>
    </citation>
    <scope>NUCLEOTIDE SEQUENCE [LARGE SCALE GENOMIC DNA]</scope>
    <source>
        <strain evidence="2 4">AV1934</strain>
    </source>
</reference>
<evidence type="ECO:0008006" key="6">
    <source>
        <dbReference type="Google" id="ProtNLM"/>
    </source>
</evidence>
<feature type="transmembrane region" description="Helical" evidence="1">
    <location>
        <begin position="235"/>
        <end position="259"/>
    </location>
</feature>
<dbReference type="InterPro" id="IPR018710">
    <property type="entry name" value="DUF2232"/>
</dbReference>
<evidence type="ECO:0000313" key="2">
    <source>
        <dbReference type="EMBL" id="KGA96230.1"/>
    </source>
</evidence>
<keyword evidence="1" id="KW-0812">Transmembrane</keyword>
<feature type="transmembrane region" description="Helical" evidence="1">
    <location>
        <begin position="213"/>
        <end position="229"/>
    </location>
</feature>
<keyword evidence="4" id="KW-1185">Reference proteome</keyword>
<feature type="transmembrane region" description="Helical" evidence="1">
    <location>
        <begin position="58"/>
        <end position="80"/>
    </location>
</feature>
<evidence type="ECO:0000313" key="5">
    <source>
        <dbReference type="Proteomes" id="UP000297014"/>
    </source>
</evidence>
<dbReference type="RefSeq" id="WP_003320531.1">
    <property type="nucleotide sequence ID" value="NZ_ALPT02000072.1"/>
</dbReference>
<proteinExistence type="predicted"/>
<dbReference type="OrthoDB" id="2987886at2"/>
<name>A0A094XBU2_ALKAL</name>
<dbReference type="Proteomes" id="UP000297014">
    <property type="component" value="Unassembled WGS sequence"/>
</dbReference>
<comment type="caution">
    <text evidence="2">The sequence shown here is derived from an EMBL/GenBank/DDBJ whole genome shotgun (WGS) entry which is preliminary data.</text>
</comment>
<feature type="transmembrane region" description="Helical" evidence="1">
    <location>
        <begin position="271"/>
        <end position="295"/>
    </location>
</feature>
<dbReference type="EMBL" id="JALP01000125">
    <property type="protein sequence ID" value="THG90680.1"/>
    <property type="molecule type" value="Genomic_DNA"/>
</dbReference>